<reference evidence="2 3" key="1">
    <citation type="submission" date="2017-07" db="EMBL/GenBank/DDBJ databases">
        <authorList>
            <person name="Sun Z.S."/>
            <person name="Albrecht U."/>
            <person name="Echele G."/>
            <person name="Lee C.C."/>
        </authorList>
    </citation>
    <scope>NUCLEOTIDE SEQUENCE [LARGE SCALE GENOMIC DNA]</scope>
    <source>
        <strain evidence="2 3">CGMCC 1.12672</strain>
    </source>
</reference>
<dbReference type="Proteomes" id="UP000219494">
    <property type="component" value="Unassembled WGS sequence"/>
</dbReference>
<accession>A0A285QXM6</accession>
<dbReference type="CDD" id="cd00144">
    <property type="entry name" value="MPP_PPP_family"/>
    <property type="match status" value="1"/>
</dbReference>
<evidence type="ECO:0000313" key="2">
    <source>
        <dbReference type="EMBL" id="SOB86591.1"/>
    </source>
</evidence>
<evidence type="ECO:0000313" key="3">
    <source>
        <dbReference type="Proteomes" id="UP000219494"/>
    </source>
</evidence>
<dbReference type="SUPFAM" id="SSF56300">
    <property type="entry name" value="Metallo-dependent phosphatases"/>
    <property type="match status" value="1"/>
</dbReference>
<dbReference type="AlphaFoldDB" id="A0A285QXM6"/>
<feature type="domain" description="Calcineurin-like phosphoesterase" evidence="1">
    <location>
        <begin position="25"/>
        <end position="215"/>
    </location>
</feature>
<dbReference type="PANTHER" id="PTHR42850">
    <property type="entry name" value="METALLOPHOSPHOESTERASE"/>
    <property type="match status" value="1"/>
</dbReference>
<evidence type="ECO:0000259" key="1">
    <source>
        <dbReference type="Pfam" id="PF00149"/>
    </source>
</evidence>
<dbReference type="GO" id="GO:0110154">
    <property type="term" value="P:RNA decapping"/>
    <property type="evidence" value="ECO:0007669"/>
    <property type="project" value="TreeGrafter"/>
</dbReference>
<protein>
    <submittedName>
        <fullName evidence="2">Serine/threonine protein phosphatase 1</fullName>
    </submittedName>
</protein>
<dbReference type="GO" id="GO:0005737">
    <property type="term" value="C:cytoplasm"/>
    <property type="evidence" value="ECO:0007669"/>
    <property type="project" value="TreeGrafter"/>
</dbReference>
<dbReference type="PANTHER" id="PTHR42850:SF4">
    <property type="entry name" value="ZINC-DEPENDENT ENDOPOLYPHOSPHATASE"/>
    <property type="match status" value="1"/>
</dbReference>
<sequence length="257" mass="27879">MIGRLFRRAARSAAIPPVRIPEGRRVYAIGDVHGCLDLFDRLLALIDADNAARAPADTSLILLGDLVDRGPQSAQVVARARHLQAFSPDVRVLAGNHEELLLRALDGEREALRLFARVGGRETALSYGIGAADYDAADYDALAKLLQAAIPAEDRRFLAAAEDMVVIGDYAFVHAGVRPGVPLDDQRQSDLRWIRGEFLSHARPLEKMIVHGHTISEEVVVTPTRIGLDTGAYASGTLSAMGFEAGERWVIQAELPS</sequence>
<dbReference type="GO" id="GO:0016791">
    <property type="term" value="F:phosphatase activity"/>
    <property type="evidence" value="ECO:0007669"/>
    <property type="project" value="TreeGrafter"/>
</dbReference>
<keyword evidence="3" id="KW-1185">Reference proteome</keyword>
<dbReference type="InterPro" id="IPR004843">
    <property type="entry name" value="Calcineurin-like_PHP"/>
</dbReference>
<dbReference type="InterPro" id="IPR029052">
    <property type="entry name" value="Metallo-depent_PP-like"/>
</dbReference>
<proteinExistence type="predicted"/>
<name>A0A285QXM6_9SPHN</name>
<dbReference type="InterPro" id="IPR050126">
    <property type="entry name" value="Ap4A_hydrolase"/>
</dbReference>
<dbReference type="GO" id="GO:0008803">
    <property type="term" value="F:bis(5'-nucleosyl)-tetraphosphatase (symmetrical) activity"/>
    <property type="evidence" value="ECO:0007669"/>
    <property type="project" value="TreeGrafter"/>
</dbReference>
<organism evidence="2 3">
    <name type="scientific">Sphingomonas guangdongensis</name>
    <dbReference type="NCBI Taxonomy" id="1141890"/>
    <lineage>
        <taxon>Bacteria</taxon>
        <taxon>Pseudomonadati</taxon>
        <taxon>Pseudomonadota</taxon>
        <taxon>Alphaproteobacteria</taxon>
        <taxon>Sphingomonadales</taxon>
        <taxon>Sphingomonadaceae</taxon>
        <taxon>Sphingomonas</taxon>
    </lineage>
</organism>
<dbReference type="OrthoDB" id="9807890at2"/>
<dbReference type="RefSeq" id="WP_097063597.1">
    <property type="nucleotide sequence ID" value="NZ_OBMI01000002.1"/>
</dbReference>
<dbReference type="EMBL" id="OBMI01000002">
    <property type="protein sequence ID" value="SOB86591.1"/>
    <property type="molecule type" value="Genomic_DNA"/>
</dbReference>
<dbReference type="Pfam" id="PF00149">
    <property type="entry name" value="Metallophos"/>
    <property type="match status" value="1"/>
</dbReference>
<gene>
    <name evidence="2" type="ORF">SAMN06297144_1698</name>
</gene>
<dbReference type="Gene3D" id="3.60.21.10">
    <property type="match status" value="1"/>
</dbReference>